<feature type="region of interest" description="Disordered" evidence="1">
    <location>
        <begin position="189"/>
        <end position="210"/>
    </location>
</feature>
<reference evidence="2" key="1">
    <citation type="submission" date="2022-04" db="EMBL/GenBank/DDBJ databases">
        <authorList>
            <person name="Xu L."/>
            <person name="Lv Z."/>
        </authorList>
    </citation>
    <scope>NUCLEOTIDE SEQUENCE</scope>
    <source>
        <strain evidence="2">LV_2022a</strain>
    </source>
</reference>
<sequence>MTNYKCNNSHRYFTKHPICFQIPFNMHVLLHYAMTHGLPNTKKMANWIFVVAFLKSISDYVVARTAWITGEYLLYKHSLTEEQVIQNTKPGVGWVLEEFTIAGAADTFDEAKVILNRVRLAYQKSMACSSQSSTSTIPMPRPPRRRKMLSHDEVDNDYPSSIIDNSQFIFSQPDYSDVVRQLRSQESTHKCSTPIKSYTSKESAGQSSKTQIGDLKDIENVLRSLSSNMELVIENQKKIIQLLEKLTNNSNVLKNSSLINDLPIRSNEKFRQIETRLGDDDSAKEMYSLVYSVIVGDIRMSVKKALQLVFDDIFMQRLSWTSTNQKIGIRNSRCELTIKRAILHYRRSKNLPTENFDVSYRHAMRRWFYNIRDRLGGRACRRRAFTRSASKITKVCINKEESANLEVTITDVDMEMSELYDL</sequence>
<keyword evidence="3" id="KW-1185">Reference proteome</keyword>
<proteinExistence type="predicted"/>
<organism evidence="2 3">
    <name type="scientific">Schistosoma mekongi</name>
    <name type="common">Parasitic worm</name>
    <dbReference type="NCBI Taxonomy" id="38744"/>
    <lineage>
        <taxon>Eukaryota</taxon>
        <taxon>Metazoa</taxon>
        <taxon>Spiralia</taxon>
        <taxon>Lophotrochozoa</taxon>
        <taxon>Platyhelminthes</taxon>
        <taxon>Trematoda</taxon>
        <taxon>Digenea</taxon>
        <taxon>Strigeidida</taxon>
        <taxon>Schistosomatoidea</taxon>
        <taxon>Schistosomatidae</taxon>
        <taxon>Schistosoma</taxon>
    </lineage>
</organism>
<accession>A0AAE1Z482</accession>
<protein>
    <recommendedName>
        <fullName evidence="4">DUF4806 domain-containing protein</fullName>
    </recommendedName>
</protein>
<dbReference type="Proteomes" id="UP001292079">
    <property type="component" value="Unassembled WGS sequence"/>
</dbReference>
<dbReference type="EMBL" id="JALJAT010000439">
    <property type="protein sequence ID" value="KAK4467281.1"/>
    <property type="molecule type" value="Genomic_DNA"/>
</dbReference>
<evidence type="ECO:0000313" key="2">
    <source>
        <dbReference type="EMBL" id="KAK4467281.1"/>
    </source>
</evidence>
<evidence type="ECO:0008006" key="4">
    <source>
        <dbReference type="Google" id="ProtNLM"/>
    </source>
</evidence>
<evidence type="ECO:0000313" key="3">
    <source>
        <dbReference type="Proteomes" id="UP001292079"/>
    </source>
</evidence>
<comment type="caution">
    <text evidence="2">The sequence shown here is derived from an EMBL/GenBank/DDBJ whole genome shotgun (WGS) entry which is preliminary data.</text>
</comment>
<reference evidence="2" key="2">
    <citation type="journal article" date="2023" name="Infect Dis Poverty">
        <title>Chromosome-scale genome of the human blood fluke Schistosoma mekongi and its implications for public health.</title>
        <authorList>
            <person name="Zhou M."/>
            <person name="Xu L."/>
            <person name="Xu D."/>
            <person name="Chen W."/>
            <person name="Khan J."/>
            <person name="Hu Y."/>
            <person name="Huang H."/>
            <person name="Wei H."/>
            <person name="Zhang Y."/>
            <person name="Chusongsang P."/>
            <person name="Tanasarnprasert K."/>
            <person name="Hu X."/>
            <person name="Limpanont Y."/>
            <person name="Lv Z."/>
        </authorList>
    </citation>
    <scope>NUCLEOTIDE SEQUENCE</scope>
    <source>
        <strain evidence="2">LV_2022a</strain>
    </source>
</reference>
<name>A0AAE1Z482_SCHME</name>
<evidence type="ECO:0000256" key="1">
    <source>
        <dbReference type="SAM" id="MobiDB-lite"/>
    </source>
</evidence>
<gene>
    <name evidence="2" type="ORF">MN116_000318</name>
</gene>
<dbReference type="AlphaFoldDB" id="A0AAE1Z482"/>